<reference evidence="4 5" key="1">
    <citation type="submission" date="2016-10" db="EMBL/GenBank/DDBJ databases">
        <authorList>
            <person name="de Groot N.N."/>
        </authorList>
    </citation>
    <scope>NUCLEOTIDE SEQUENCE [LARGE SCALE GENOMIC DNA]</scope>
    <source>
        <strain evidence="4 5">DSM 18684</strain>
    </source>
</reference>
<organism evidence="4 5">
    <name type="scientific">Pedobacter insulae</name>
    <dbReference type="NCBI Taxonomy" id="414048"/>
    <lineage>
        <taxon>Bacteria</taxon>
        <taxon>Pseudomonadati</taxon>
        <taxon>Bacteroidota</taxon>
        <taxon>Sphingobacteriia</taxon>
        <taxon>Sphingobacteriales</taxon>
        <taxon>Sphingobacteriaceae</taxon>
        <taxon>Pedobacter</taxon>
    </lineage>
</organism>
<gene>
    <name evidence="4" type="ORF">SAMN04489864_101230</name>
</gene>
<dbReference type="Pfam" id="PF07715">
    <property type="entry name" value="Plug"/>
    <property type="match status" value="1"/>
</dbReference>
<accession>A0A1I2TE77</accession>
<dbReference type="GO" id="GO:0015344">
    <property type="term" value="F:siderophore uptake transmembrane transporter activity"/>
    <property type="evidence" value="ECO:0007669"/>
    <property type="project" value="TreeGrafter"/>
</dbReference>
<sequence>MKQLLTSLFLTLTVIVCSSFKAEETPLEKLLKQLAKITETYPQEKVHLHVDKPYYALGEDIWIKAYVITAEKNLPSSLSAVLYVDLIDPQNEIKKMTKLEIVNGFADGNINVTDSLLPGNYRIRAYTNYMRNYDEGFFFQKTLTIGSVMDVAATAPKTQENLTFDVQFFPEGGYMLHGIRSKIGVKAVSSDGMGANLTGQIVNQNKEKVALFTTEHAGMGVFALLPKPGEKYRAIVTLPNGEEKSFKLPDALESGFTFAINATNENFNVRVGASKDKISEEEMFVVAQANGVTYASFAFKPNNQNTSANIPLKNFPTGIVHFTLFNTKSEAIAERLVFVNHHDQLNINIGNAGATTRSKSELELKVTEANGNPIDGNFSVAITDLGKVPFEEDDQVTILSNLLLTSELKGYIERPNYYFHNSTEEKERQLDNLLLTQGWRRFIWQDIVSAKEPEITFRPELTLEITGKVTNEYGKILPNARVSLFSLTRGLILKLDTITDAKGNFVFDRLDLPDTADLMLQAKIKKDFRGINLTLNKSPKVTAAQLFGRSTNIAPYLESTKERFEELRGSGIMLNTVTISKKRNLGSPLNVKNSANASGSVDYLIKADQLEKEFNIYTVFYKVPRVIVRGKFVFKSGGNRSLTNNPPMLLIIDGVQINQAEMPDFLSTINPRDVEGIEVLTSDYNTSVLGPDASGGAIYITTKGGLGAASRATNNAKVKDAGFSAKKEFYIPNYDDPKTDRQMADLRSTIYWNPTVKTDADGLAKFSFFNAGTPGTYQVTIEGMDDFGNLGRKVYTYEVK</sequence>
<evidence type="ECO:0000259" key="3">
    <source>
        <dbReference type="Pfam" id="PF07715"/>
    </source>
</evidence>
<keyword evidence="2" id="KW-0472">Membrane</keyword>
<keyword evidence="2" id="KW-0813">Transport</keyword>
<dbReference type="InterPro" id="IPR012910">
    <property type="entry name" value="Plug_dom"/>
</dbReference>
<dbReference type="PANTHER" id="PTHR30069">
    <property type="entry name" value="TONB-DEPENDENT OUTER MEMBRANE RECEPTOR"/>
    <property type="match status" value="1"/>
</dbReference>
<dbReference type="RefSeq" id="WP_090991716.1">
    <property type="nucleotide sequence ID" value="NZ_FOPP01000001.1"/>
</dbReference>
<dbReference type="SUPFAM" id="SSF49464">
    <property type="entry name" value="Carboxypeptidase regulatory domain-like"/>
    <property type="match status" value="1"/>
</dbReference>
<dbReference type="Gene3D" id="2.170.130.10">
    <property type="entry name" value="TonB-dependent receptor, plug domain"/>
    <property type="match status" value="1"/>
</dbReference>
<keyword evidence="2" id="KW-0812">Transmembrane</keyword>
<keyword evidence="1" id="KW-0732">Signal</keyword>
<evidence type="ECO:0000313" key="5">
    <source>
        <dbReference type="Proteomes" id="UP000199666"/>
    </source>
</evidence>
<dbReference type="STRING" id="414048.SAMN04489864_101230"/>
<dbReference type="Gene3D" id="2.60.40.1930">
    <property type="match status" value="1"/>
</dbReference>
<keyword evidence="2" id="KW-0998">Cell outer membrane</keyword>
<keyword evidence="4" id="KW-0675">Receptor</keyword>
<dbReference type="InterPro" id="IPR008969">
    <property type="entry name" value="CarboxyPept-like_regulatory"/>
</dbReference>
<evidence type="ECO:0000313" key="4">
    <source>
        <dbReference type="EMBL" id="SFG60621.1"/>
    </source>
</evidence>
<dbReference type="OrthoDB" id="679547at2"/>
<dbReference type="InterPro" id="IPR039426">
    <property type="entry name" value="TonB-dep_rcpt-like"/>
</dbReference>
<name>A0A1I2TE77_9SPHI</name>
<feature type="domain" description="TonB-dependent receptor plug" evidence="3">
    <location>
        <begin position="601"/>
        <end position="697"/>
    </location>
</feature>
<dbReference type="SUPFAM" id="SSF56935">
    <property type="entry name" value="Porins"/>
    <property type="match status" value="1"/>
</dbReference>
<dbReference type="EMBL" id="FOPP01000001">
    <property type="protein sequence ID" value="SFG60621.1"/>
    <property type="molecule type" value="Genomic_DNA"/>
</dbReference>
<dbReference type="PANTHER" id="PTHR30069:SF29">
    <property type="entry name" value="HEMOGLOBIN AND HEMOGLOBIN-HAPTOGLOBIN-BINDING PROTEIN 1-RELATED"/>
    <property type="match status" value="1"/>
</dbReference>
<dbReference type="Proteomes" id="UP000199666">
    <property type="component" value="Unassembled WGS sequence"/>
</dbReference>
<protein>
    <submittedName>
        <fullName evidence="4">TonB-dependent Receptor Plug Domain</fullName>
    </submittedName>
</protein>
<keyword evidence="2" id="KW-1134">Transmembrane beta strand</keyword>
<dbReference type="InterPro" id="IPR037066">
    <property type="entry name" value="Plug_dom_sf"/>
</dbReference>
<dbReference type="GO" id="GO:0009279">
    <property type="term" value="C:cell outer membrane"/>
    <property type="evidence" value="ECO:0007669"/>
    <property type="project" value="UniProtKB-SubCell"/>
</dbReference>
<proteinExistence type="inferred from homology"/>
<comment type="similarity">
    <text evidence="2">Belongs to the TonB-dependent receptor family.</text>
</comment>
<comment type="subcellular location">
    <subcellularLocation>
        <location evidence="2">Cell outer membrane</location>
        <topology evidence="2">Multi-pass membrane protein</topology>
    </subcellularLocation>
</comment>
<evidence type="ECO:0000256" key="1">
    <source>
        <dbReference type="ARBA" id="ARBA00022729"/>
    </source>
</evidence>
<dbReference type="AlphaFoldDB" id="A0A1I2TE77"/>
<dbReference type="PROSITE" id="PS52016">
    <property type="entry name" value="TONB_DEPENDENT_REC_3"/>
    <property type="match status" value="1"/>
</dbReference>
<dbReference type="GO" id="GO:0044718">
    <property type="term" value="P:siderophore transmembrane transport"/>
    <property type="evidence" value="ECO:0007669"/>
    <property type="project" value="TreeGrafter"/>
</dbReference>
<keyword evidence="5" id="KW-1185">Reference proteome</keyword>
<evidence type="ECO:0000256" key="2">
    <source>
        <dbReference type="PROSITE-ProRule" id="PRU01360"/>
    </source>
</evidence>